<feature type="transmembrane region" description="Helical" evidence="1">
    <location>
        <begin position="87"/>
        <end position="104"/>
    </location>
</feature>
<feature type="transmembrane region" description="Helical" evidence="1">
    <location>
        <begin position="54"/>
        <end position="75"/>
    </location>
</feature>
<keyword evidence="1" id="KW-0472">Membrane</keyword>
<reference evidence="2 3" key="1">
    <citation type="submission" date="2008-12" db="EMBL/GenBank/DDBJ databases">
        <authorList>
            <person name="Fulton L."/>
            <person name="Clifton S."/>
            <person name="Fulton B."/>
            <person name="Xu J."/>
            <person name="Minx P."/>
            <person name="Pepin K.H."/>
            <person name="Johnson M."/>
            <person name="Bhonagiri V."/>
            <person name="Nash W.E."/>
            <person name="Mardis E.R."/>
            <person name="Wilson R.K."/>
        </authorList>
    </citation>
    <scope>NUCLEOTIDE SEQUENCE [LARGE SCALE GENOMIC DNA]</scope>
    <source>
        <strain evidence="2 3">DSM 18228</strain>
    </source>
</reference>
<keyword evidence="1" id="KW-1133">Transmembrane helix</keyword>
<feature type="transmembrane region" description="Helical" evidence="1">
    <location>
        <begin position="138"/>
        <end position="159"/>
    </location>
</feature>
<dbReference type="AlphaFoldDB" id="S0F8Y5"/>
<dbReference type="InterPro" id="IPR043745">
    <property type="entry name" value="DUF5690"/>
</dbReference>
<dbReference type="eggNOG" id="ENOG502Z7UP">
    <property type="taxonomic scope" value="Bacteria"/>
</dbReference>
<accession>S0F8Y5</accession>
<dbReference type="EMBL" id="ACBW01000120">
    <property type="protein sequence ID" value="EEF76192.1"/>
    <property type="molecule type" value="Genomic_DNA"/>
</dbReference>
<protein>
    <recommendedName>
        <fullName evidence="4">Transporter, major facilitator family protein</fullName>
    </recommendedName>
</protein>
<proteinExistence type="predicted"/>
<keyword evidence="3" id="KW-1185">Reference proteome</keyword>
<gene>
    <name evidence="2" type="ORF">BACCOPRO_01689</name>
</gene>
<keyword evidence="1" id="KW-0812">Transmembrane</keyword>
<evidence type="ECO:0008006" key="4">
    <source>
        <dbReference type="Google" id="ProtNLM"/>
    </source>
</evidence>
<sequence>MKMPVLNIPSKGARFNLLCMMAALLTYMSMYAFRKPLSAATFEGITYWGLDYKIIAIISQVVGYTCSKFLGITIVSSMKPQNRIRCILGFIAFAWVALLMFALVPHPYNVVFLVLNGLPLGMIFGIVISFLEGRRNTELLGAGLCVSFITASGITKAVGRFLIIHFHVSDFWMPFCTGLVFVPVLLLGVWMLSLIPPQSEEDKASRSERTPMGASERMKFFRSFSWGVILSTLTYATQSIWKCLCTIASVTMTLSKGNMVKNSLKVSMAPFIIHSMQAIPITSLLRCGEETTVPDIPRKMYTTG</sequence>
<organism evidence="2 3">
    <name type="scientific">Phocaeicola coprophilus DSM 18228 = JCM 13818</name>
    <dbReference type="NCBI Taxonomy" id="547042"/>
    <lineage>
        <taxon>Bacteria</taxon>
        <taxon>Pseudomonadati</taxon>
        <taxon>Bacteroidota</taxon>
        <taxon>Bacteroidia</taxon>
        <taxon>Bacteroidales</taxon>
        <taxon>Bacteroidaceae</taxon>
        <taxon>Phocaeicola</taxon>
    </lineage>
</organism>
<evidence type="ECO:0000313" key="2">
    <source>
        <dbReference type="EMBL" id="EEF76192.1"/>
    </source>
</evidence>
<evidence type="ECO:0000256" key="1">
    <source>
        <dbReference type="SAM" id="Phobius"/>
    </source>
</evidence>
<dbReference type="Proteomes" id="UP000014073">
    <property type="component" value="Unassembled WGS sequence"/>
</dbReference>
<name>S0F8Y5_9BACT</name>
<dbReference type="Pfam" id="PF18943">
    <property type="entry name" value="DUF5690"/>
    <property type="match status" value="1"/>
</dbReference>
<evidence type="ECO:0000313" key="3">
    <source>
        <dbReference type="Proteomes" id="UP000014073"/>
    </source>
</evidence>
<dbReference type="HOGENOM" id="CLU_914160_0_0_10"/>
<feature type="transmembrane region" description="Helical" evidence="1">
    <location>
        <begin position="171"/>
        <end position="195"/>
    </location>
</feature>
<feature type="transmembrane region" description="Helical" evidence="1">
    <location>
        <begin position="110"/>
        <end position="131"/>
    </location>
</feature>
<comment type="caution">
    <text evidence="2">The sequence shown here is derived from an EMBL/GenBank/DDBJ whole genome shotgun (WGS) entry which is preliminary data.</text>
</comment>
<dbReference type="STRING" id="547042.BACCOPRO_01689"/>
<feature type="transmembrane region" description="Helical" evidence="1">
    <location>
        <begin position="12"/>
        <end position="34"/>
    </location>
</feature>